<evidence type="ECO:0000313" key="5">
    <source>
        <dbReference type="Proteomes" id="UP000677054"/>
    </source>
</evidence>
<feature type="region of interest" description="Disordered" evidence="2">
    <location>
        <begin position="180"/>
        <end position="205"/>
    </location>
</feature>
<dbReference type="Proteomes" id="UP000677054">
    <property type="component" value="Unassembled WGS sequence"/>
</dbReference>
<evidence type="ECO:0000313" key="4">
    <source>
        <dbReference type="EMBL" id="CAD7244901.1"/>
    </source>
</evidence>
<reference evidence="4" key="1">
    <citation type="submission" date="2020-11" db="EMBL/GenBank/DDBJ databases">
        <authorList>
            <person name="Tran Van P."/>
        </authorList>
    </citation>
    <scope>NUCLEOTIDE SEQUENCE</scope>
</reference>
<feature type="transmembrane region" description="Helical" evidence="3">
    <location>
        <begin position="57"/>
        <end position="82"/>
    </location>
</feature>
<sequence>MEPRSNRADRVVSRSLVKVGVSLGSGRRDGGFHRLQHREPVEMTAREQSNMESMLKWISFSVLLAFLFCLVCWLAVSAVLRLDATNRRLRSRVQDLRGEVQGLRGELEHFQSQIIGVVSKQERKDVPSEESVCEYILEILEEEDSEQEGCKRVNIFLEWGSADEGSLGYRLPIGKCYDGGKRSPQVRGRKRHTLGRQKHHRRERN</sequence>
<evidence type="ECO:0000256" key="3">
    <source>
        <dbReference type="SAM" id="Phobius"/>
    </source>
</evidence>
<keyword evidence="1" id="KW-0175">Coiled coil</keyword>
<gene>
    <name evidence="4" type="ORF">DSTB1V02_LOCUS4784</name>
</gene>
<dbReference type="EMBL" id="CAJPEV010000735">
    <property type="protein sequence ID" value="CAG0888053.1"/>
    <property type="molecule type" value="Genomic_DNA"/>
</dbReference>
<proteinExistence type="predicted"/>
<accession>A0A7R8XCX9</accession>
<keyword evidence="3" id="KW-1133">Transmembrane helix</keyword>
<dbReference type="AlphaFoldDB" id="A0A7R8XCX9"/>
<name>A0A7R8XCX9_9CRUS</name>
<feature type="compositionally biased region" description="Basic residues" evidence="2">
    <location>
        <begin position="187"/>
        <end position="205"/>
    </location>
</feature>
<organism evidence="4">
    <name type="scientific">Darwinula stevensoni</name>
    <dbReference type="NCBI Taxonomy" id="69355"/>
    <lineage>
        <taxon>Eukaryota</taxon>
        <taxon>Metazoa</taxon>
        <taxon>Ecdysozoa</taxon>
        <taxon>Arthropoda</taxon>
        <taxon>Crustacea</taxon>
        <taxon>Oligostraca</taxon>
        <taxon>Ostracoda</taxon>
        <taxon>Podocopa</taxon>
        <taxon>Podocopida</taxon>
        <taxon>Darwinulocopina</taxon>
        <taxon>Darwinuloidea</taxon>
        <taxon>Darwinulidae</taxon>
        <taxon>Darwinula</taxon>
    </lineage>
</organism>
<keyword evidence="3" id="KW-0812">Transmembrane</keyword>
<evidence type="ECO:0000256" key="1">
    <source>
        <dbReference type="SAM" id="Coils"/>
    </source>
</evidence>
<dbReference type="EMBL" id="LR900252">
    <property type="protein sequence ID" value="CAD7244901.1"/>
    <property type="molecule type" value="Genomic_DNA"/>
</dbReference>
<keyword evidence="5" id="KW-1185">Reference proteome</keyword>
<protein>
    <submittedName>
        <fullName evidence="4">Uncharacterized protein</fullName>
    </submittedName>
</protein>
<feature type="coiled-coil region" evidence="1">
    <location>
        <begin position="79"/>
        <end position="113"/>
    </location>
</feature>
<keyword evidence="3" id="KW-0472">Membrane</keyword>
<evidence type="ECO:0000256" key="2">
    <source>
        <dbReference type="SAM" id="MobiDB-lite"/>
    </source>
</evidence>